<accession>A0A096B598</accession>
<protein>
    <submittedName>
        <fullName evidence="1">Uncharacterized protein</fullName>
    </submittedName>
</protein>
<organism evidence="1 2">
    <name type="scientific">Flavonifractor plautii 1_3_50AFAA</name>
    <dbReference type="NCBI Taxonomy" id="742738"/>
    <lineage>
        <taxon>Bacteria</taxon>
        <taxon>Bacillati</taxon>
        <taxon>Bacillota</taxon>
        <taxon>Clostridia</taxon>
        <taxon>Eubacteriales</taxon>
        <taxon>Oscillospiraceae</taxon>
        <taxon>Flavonifractor</taxon>
    </lineage>
</organism>
<evidence type="ECO:0000313" key="1">
    <source>
        <dbReference type="EMBL" id="KGF54215.1"/>
    </source>
</evidence>
<dbReference type="eggNOG" id="ENOG50327YM">
    <property type="taxonomic scope" value="Bacteria"/>
</dbReference>
<sequence>MREELVAKRYLCAKIAGPLILEYYLLVSPLAEDLEIYGVKIVERRSGVAAIAPGLTTSGRKILHLIDLLSKGTVTPTSLADIVEDWL</sequence>
<evidence type="ECO:0000313" key="2">
    <source>
        <dbReference type="Proteomes" id="UP000029585"/>
    </source>
</evidence>
<name>A0A096B598_FLAPL</name>
<reference evidence="1 2" key="1">
    <citation type="submission" date="2011-08" db="EMBL/GenBank/DDBJ databases">
        <title>The Genome Sequence of Clostridium orbiscindens 1_3_50AFAA.</title>
        <authorList>
            <consortium name="The Broad Institute Genome Sequencing Platform"/>
            <person name="Earl A."/>
            <person name="Ward D."/>
            <person name="Feldgarden M."/>
            <person name="Gevers D."/>
            <person name="Daigneault M."/>
            <person name="Strauss J."/>
            <person name="Allen-Vercoe E."/>
            <person name="Young S.K."/>
            <person name="Zeng Q."/>
            <person name="Gargeya S."/>
            <person name="Fitzgerald M."/>
            <person name="Haas B."/>
            <person name="Abouelleil A."/>
            <person name="Alvarado L."/>
            <person name="Arachchi H.M."/>
            <person name="Berlin A."/>
            <person name="Brown A."/>
            <person name="Chapman S.B."/>
            <person name="Chen Z."/>
            <person name="Dunbar C."/>
            <person name="Freedman E."/>
            <person name="Gearin G."/>
            <person name="Gellesch M."/>
            <person name="Goldberg J."/>
            <person name="Griggs A."/>
            <person name="Gujja S."/>
            <person name="Heiman D."/>
            <person name="Howarth C."/>
            <person name="Larson L."/>
            <person name="Lui A."/>
            <person name="MacDonald P.J.P."/>
            <person name="Montmayeur A."/>
            <person name="Murphy C."/>
            <person name="Neiman D."/>
            <person name="Pearson M."/>
            <person name="Priest M."/>
            <person name="Roberts A."/>
            <person name="Saif S."/>
            <person name="Shea T."/>
            <person name="Shenoy N."/>
            <person name="Sisk P."/>
            <person name="Stolte C."/>
            <person name="Sykes S."/>
            <person name="Wortman J."/>
            <person name="Nusbaum C."/>
            <person name="Birren B."/>
        </authorList>
    </citation>
    <scope>NUCLEOTIDE SEQUENCE [LARGE SCALE GENOMIC DNA]</scope>
    <source>
        <strain evidence="1 2">1_3_50AFAA</strain>
    </source>
</reference>
<dbReference type="Pfam" id="PF20124">
    <property type="entry name" value="DUF6514"/>
    <property type="match status" value="1"/>
</dbReference>
<gene>
    <name evidence="1" type="ORF">HMPREF9460_03009</name>
</gene>
<proteinExistence type="predicted"/>
<dbReference type="InterPro" id="IPR017016">
    <property type="entry name" value="UCP033595"/>
</dbReference>
<dbReference type="RefSeq" id="WP_009256631.1">
    <property type="nucleotide sequence ID" value="NZ_KN174164.1"/>
</dbReference>
<keyword evidence="2" id="KW-1185">Reference proteome</keyword>
<comment type="caution">
    <text evidence="1">The sequence shown here is derived from an EMBL/GenBank/DDBJ whole genome shotgun (WGS) entry which is preliminary data.</text>
</comment>
<dbReference type="HOGENOM" id="CLU_190521_0_0_9"/>
<dbReference type="PATRIC" id="fig|742738.3.peg.3093"/>
<dbReference type="Proteomes" id="UP000029585">
    <property type="component" value="Unassembled WGS sequence"/>
</dbReference>
<dbReference type="AlphaFoldDB" id="A0A096B598"/>
<dbReference type="EMBL" id="ADLO01000092">
    <property type="protein sequence ID" value="KGF54215.1"/>
    <property type="molecule type" value="Genomic_DNA"/>
</dbReference>